<dbReference type="InterPro" id="IPR001940">
    <property type="entry name" value="Peptidase_S1C"/>
</dbReference>
<accession>A0A2S9YKZ8</accession>
<dbReference type="PANTHER" id="PTHR22939">
    <property type="entry name" value="SERINE PROTEASE FAMILY S1C HTRA-RELATED"/>
    <property type="match status" value="1"/>
</dbReference>
<dbReference type="PROSITE" id="PS50106">
    <property type="entry name" value="PDZ"/>
    <property type="match status" value="1"/>
</dbReference>
<reference evidence="7 8" key="1">
    <citation type="submission" date="2018-03" db="EMBL/GenBank/DDBJ databases">
        <title>Draft Genome Sequences of the Obligatory Marine Myxobacteria Enhygromyxa salina SWB005.</title>
        <authorList>
            <person name="Poehlein A."/>
            <person name="Moghaddam J.A."/>
            <person name="Harms H."/>
            <person name="Alanjari M."/>
            <person name="Koenig G.M."/>
            <person name="Daniel R."/>
            <person name="Schaeberle T.F."/>
        </authorList>
    </citation>
    <scope>NUCLEOTIDE SEQUENCE [LARGE SCALE GENOMIC DNA]</scope>
    <source>
        <strain evidence="7 8">SWB005</strain>
    </source>
</reference>
<evidence type="ECO:0000259" key="6">
    <source>
        <dbReference type="PROSITE" id="PS50106"/>
    </source>
</evidence>
<dbReference type="Gene3D" id="2.30.42.10">
    <property type="match status" value="1"/>
</dbReference>
<organism evidence="7 8">
    <name type="scientific">Enhygromyxa salina</name>
    <dbReference type="NCBI Taxonomy" id="215803"/>
    <lineage>
        <taxon>Bacteria</taxon>
        <taxon>Pseudomonadati</taxon>
        <taxon>Myxococcota</taxon>
        <taxon>Polyangia</taxon>
        <taxon>Nannocystales</taxon>
        <taxon>Nannocystaceae</taxon>
        <taxon>Enhygromyxa</taxon>
    </lineage>
</organism>
<evidence type="ECO:0000256" key="3">
    <source>
        <dbReference type="ARBA" id="ARBA00022801"/>
    </source>
</evidence>
<feature type="region of interest" description="Disordered" evidence="4">
    <location>
        <begin position="46"/>
        <end position="89"/>
    </location>
</feature>
<dbReference type="PRINTS" id="PR00834">
    <property type="entry name" value="PROTEASES2C"/>
</dbReference>
<dbReference type="SUPFAM" id="SSF50494">
    <property type="entry name" value="Trypsin-like serine proteases"/>
    <property type="match status" value="1"/>
</dbReference>
<dbReference type="OrthoDB" id="9766361at2"/>
<comment type="similarity">
    <text evidence="1">Belongs to the peptidase S1C family.</text>
</comment>
<dbReference type="AlphaFoldDB" id="A0A2S9YKZ8"/>
<dbReference type="SUPFAM" id="SSF50156">
    <property type="entry name" value="PDZ domain-like"/>
    <property type="match status" value="1"/>
</dbReference>
<evidence type="ECO:0000256" key="5">
    <source>
        <dbReference type="SAM" id="Phobius"/>
    </source>
</evidence>
<feature type="transmembrane region" description="Helical" evidence="5">
    <location>
        <begin position="7"/>
        <end position="31"/>
    </location>
</feature>
<keyword evidence="5" id="KW-0812">Transmembrane</keyword>
<dbReference type="InterPro" id="IPR009003">
    <property type="entry name" value="Peptidase_S1_PA"/>
</dbReference>
<dbReference type="GO" id="GO:0004252">
    <property type="term" value="F:serine-type endopeptidase activity"/>
    <property type="evidence" value="ECO:0007669"/>
    <property type="project" value="InterPro"/>
</dbReference>
<dbReference type="RefSeq" id="WP_106389685.1">
    <property type="nucleotide sequence ID" value="NZ_PVNK01000006.1"/>
</dbReference>
<dbReference type="Proteomes" id="UP000237968">
    <property type="component" value="Unassembled WGS sequence"/>
</dbReference>
<feature type="domain" description="PDZ" evidence="6">
    <location>
        <begin position="286"/>
        <end position="351"/>
    </location>
</feature>
<keyword evidence="5" id="KW-1133">Transmembrane helix</keyword>
<evidence type="ECO:0000313" key="8">
    <source>
        <dbReference type="Proteomes" id="UP000237968"/>
    </source>
</evidence>
<comment type="caution">
    <text evidence="7">The sequence shown here is derived from an EMBL/GenBank/DDBJ whole genome shotgun (WGS) entry which is preliminary data.</text>
</comment>
<keyword evidence="3 7" id="KW-0378">Hydrolase</keyword>
<gene>
    <name evidence="7" type="primary">degP</name>
    <name evidence="7" type="ORF">ENSA5_02030</name>
</gene>
<feature type="compositionally biased region" description="Low complexity" evidence="4">
    <location>
        <begin position="77"/>
        <end position="88"/>
    </location>
</feature>
<protein>
    <submittedName>
        <fullName evidence="7">Periplasmic serine endoprotease DegP</fullName>
        <ecNumber evidence="7">3.4.21.107</ecNumber>
    </submittedName>
</protein>
<evidence type="ECO:0000313" key="7">
    <source>
        <dbReference type="EMBL" id="PRQ05706.1"/>
    </source>
</evidence>
<dbReference type="InterPro" id="IPR036034">
    <property type="entry name" value="PDZ_sf"/>
</dbReference>
<evidence type="ECO:0000256" key="1">
    <source>
        <dbReference type="ARBA" id="ARBA00010541"/>
    </source>
</evidence>
<dbReference type="InterPro" id="IPR001478">
    <property type="entry name" value="PDZ"/>
</dbReference>
<dbReference type="GO" id="GO:0006508">
    <property type="term" value="P:proteolysis"/>
    <property type="evidence" value="ECO:0007669"/>
    <property type="project" value="UniProtKB-KW"/>
</dbReference>
<dbReference type="EMBL" id="PVNK01000006">
    <property type="protein sequence ID" value="PRQ05706.1"/>
    <property type="molecule type" value="Genomic_DNA"/>
</dbReference>
<keyword evidence="5" id="KW-0472">Membrane</keyword>
<dbReference type="PANTHER" id="PTHR22939:SF129">
    <property type="entry name" value="SERINE PROTEASE HTRA2, MITOCHONDRIAL"/>
    <property type="match status" value="1"/>
</dbReference>
<evidence type="ECO:0000256" key="2">
    <source>
        <dbReference type="ARBA" id="ARBA00022670"/>
    </source>
</evidence>
<keyword evidence="2 7" id="KW-0645">Protease</keyword>
<proteinExistence type="inferred from homology"/>
<evidence type="ECO:0000256" key="4">
    <source>
        <dbReference type="SAM" id="MobiDB-lite"/>
    </source>
</evidence>
<keyword evidence="8" id="KW-1185">Reference proteome</keyword>
<feature type="compositionally biased region" description="Basic and acidic residues" evidence="4">
    <location>
        <begin position="63"/>
        <end position="73"/>
    </location>
</feature>
<dbReference type="EC" id="3.4.21.107" evidence="7"/>
<feature type="compositionally biased region" description="Acidic residues" evidence="4">
    <location>
        <begin position="53"/>
        <end position="62"/>
    </location>
</feature>
<dbReference type="Pfam" id="PF13365">
    <property type="entry name" value="Trypsin_2"/>
    <property type="match status" value="1"/>
</dbReference>
<sequence>MSERDPYPFWVAMGAAFVGTLLGGGAVWIGVNRHLDEVERAAAQELRAAEAVDAAEPEPEPEPEPKTEPKTEEVALDPNSPSDPGDSPLVRALERTRDSVVSIELGGRPAGAGVVYDASGTLLTNYHVIEPVLRARLQLGDPGAVASIRVRFVDGRERSAKVLAADPDEDVAVLSVTPERADERFGAAPLGQSASLRLGEQVFAIGSPVGFEGTVATGIISSLQRTGVLAKRSLPVLQLDAAINFGNSGGPLFNLAGEIVGITTARSSRGEGIGFAIPIDRIRLFLRALEQGMRGRSGVIGVELDPSREISDAIAPLGYHSGVAVTGVDEGRAAALAGMQPGDVIVTLRGRRHDQLDASDRGRQAFSQLLGETIRGLLPGETLVVEVVRDGELHELEIVVEAASVERQARIDAEQLLGLALAPSGDEARIVGLVPSSPIARMRGAQLLAGARITSLFGQPVANLEQLGERLALLRSWSAGGGRRSISIGLELEGRSLTANNFPLATGR</sequence>
<name>A0A2S9YKZ8_9BACT</name>
<dbReference type="Gene3D" id="2.40.10.120">
    <property type="match status" value="1"/>
</dbReference>